<dbReference type="Pfam" id="PF00023">
    <property type="entry name" value="Ank"/>
    <property type="match status" value="2"/>
</dbReference>
<dbReference type="Proteomes" id="UP000315496">
    <property type="component" value="Chromosome 5"/>
</dbReference>
<dbReference type="PANTHER" id="PTHR24120:SF4">
    <property type="entry name" value="GH07239P"/>
    <property type="match status" value="1"/>
</dbReference>
<dbReference type="SMART" id="SM00248">
    <property type="entry name" value="ANK"/>
    <property type="match status" value="14"/>
</dbReference>
<accession>A0A4Z1SWT0</accession>
<dbReference type="InterPro" id="IPR002110">
    <property type="entry name" value="Ankyrin_rpt"/>
</dbReference>
<evidence type="ECO:0000313" key="4">
    <source>
        <dbReference type="Proteomes" id="UP000315496"/>
    </source>
</evidence>
<feature type="repeat" description="ANK" evidence="1">
    <location>
        <begin position="457"/>
        <end position="479"/>
    </location>
</feature>
<dbReference type="PROSITE" id="PS50088">
    <property type="entry name" value="ANK_REPEAT"/>
    <property type="match status" value="3"/>
</dbReference>
<feature type="coiled-coil region" evidence="2">
    <location>
        <begin position="203"/>
        <end position="409"/>
    </location>
</feature>
<dbReference type="SUPFAM" id="SSF48403">
    <property type="entry name" value="Ankyrin repeat"/>
    <property type="match status" value="2"/>
</dbReference>
<keyword evidence="1" id="KW-0040">ANK repeat</keyword>
<reference evidence="3 4" key="1">
    <citation type="submission" date="2019-05" db="EMBL/GenBank/DDBJ databases">
        <title>The compact genome of Giardia muris reveals important steps in the evolution of intestinal protozoan parasites.</title>
        <authorList>
            <person name="Xu F."/>
            <person name="Jimenez-Gonzalez A."/>
            <person name="Einarsson E."/>
            <person name="Astvaldsson A."/>
            <person name="Peirasmaki D."/>
            <person name="Eckmann L."/>
            <person name="Andersson J.O."/>
            <person name="Svard S.G."/>
            <person name="Jerlstrom-Hultqvist J."/>
        </authorList>
    </citation>
    <scope>NUCLEOTIDE SEQUENCE [LARGE SCALE GENOMIC DNA]</scope>
    <source>
        <strain evidence="3 4">Roberts-Thomson</strain>
    </source>
</reference>
<keyword evidence="2" id="KW-0175">Coiled coil</keyword>
<comment type="caution">
    <text evidence="3">The sequence shown here is derived from an EMBL/GenBank/DDBJ whole genome shotgun (WGS) entry which is preliminary data.</text>
</comment>
<dbReference type="PROSITE" id="PS50297">
    <property type="entry name" value="ANK_REP_REGION"/>
    <property type="match status" value="3"/>
</dbReference>
<dbReference type="InterPro" id="IPR036770">
    <property type="entry name" value="Ankyrin_rpt-contain_sf"/>
</dbReference>
<evidence type="ECO:0000256" key="2">
    <source>
        <dbReference type="SAM" id="Coils"/>
    </source>
</evidence>
<evidence type="ECO:0000256" key="1">
    <source>
        <dbReference type="PROSITE-ProRule" id="PRU00023"/>
    </source>
</evidence>
<dbReference type="Pfam" id="PF12796">
    <property type="entry name" value="Ank_2"/>
    <property type="match status" value="4"/>
</dbReference>
<name>A0A4Z1SWT0_GIAMU</name>
<keyword evidence="4" id="KW-1185">Reference proteome</keyword>
<dbReference type="VEuPathDB" id="GiardiaDB:GMRT_13635"/>
<feature type="repeat" description="ANK" evidence="1">
    <location>
        <begin position="586"/>
        <end position="609"/>
    </location>
</feature>
<protein>
    <submittedName>
        <fullName evidence="3">Ankyrin repeat protein 1</fullName>
    </submittedName>
</protein>
<organism evidence="3 4">
    <name type="scientific">Giardia muris</name>
    <dbReference type="NCBI Taxonomy" id="5742"/>
    <lineage>
        <taxon>Eukaryota</taxon>
        <taxon>Metamonada</taxon>
        <taxon>Diplomonadida</taxon>
        <taxon>Hexamitidae</taxon>
        <taxon>Giardiinae</taxon>
        <taxon>Giardia</taxon>
    </lineage>
</organism>
<dbReference type="PANTHER" id="PTHR24120">
    <property type="entry name" value="GH07239P"/>
    <property type="match status" value="1"/>
</dbReference>
<dbReference type="EMBL" id="VDLU01000005">
    <property type="protein sequence ID" value="TNJ26183.1"/>
    <property type="molecule type" value="Genomic_DNA"/>
</dbReference>
<dbReference type="Gene3D" id="1.25.40.20">
    <property type="entry name" value="Ankyrin repeat-containing domain"/>
    <property type="match status" value="4"/>
</dbReference>
<dbReference type="AlphaFoldDB" id="A0A4Z1SWT0"/>
<sequence length="837" mass="90882">MAIATARDWFDAISARRYAEVKDSLQKFAGTDDGGGETGLMLAARTNDVEMARILGPAEAGRTNSDHWTALLIAAARDRALVCAVLAPLEKDILPPDGRTALIVAAEAGHKDTVSVLCEYYGTERDTTGRSALDYAASKGRHDVVRLLTTRLRSLTIDDVARAIELAIEAGQQEDATFLTVIREGLQKGIRFCDTCITQLGIIEQLRAENEALRVQTRQADEKATRQQAEVRKLTGILSQLDTDVGTIKHKYDELKREHDAICGEIEPLRSRVAIYEQENLELRAESLSLTQELNQTRVERDQFTGHSGKPAPELEEEIAKLRVYLTRAEEDIRAYKVTLDEMAETRSKLRESEKELLETLTEKNSLLTQTDLHIQRLEATNRLLTEDLSTAREEVAQLAGQLETIQEDATNRIEALLAAPPELGASFTTNLMTAASEGDFAKAQSLLSQARMSNSDGFTALMFAAENNHVDIIRLLLRYEGGMINHFGETALMIAADCAHLEAVSLLAEREAGVKRPDGATALEIAIMHGHFEVAEALTPAEGIPLKSVDTTNRRRTELMQAIEDGSVVLAWCLAASQAGLVDEEGQTALMLAAQRGCLEIARFLMRREVGMVTPWGSTALMWAAQCGHAGLVELLLDAEGRFQKNDGGTALMYAAKSGHAECAKLLLEKEGGMQNAVGWTALMFACTSNHPECAELLLDVEGGMASNTTDANGAGFTALMAAAQSGSVACARIALRVEAGMRQVDNSTALMWAARGDHAAVIKLLLKQEGGLTTNHRNPMGQGATALMMAAAEGHHASVQLLLSQEGHMRTSTGKTALDFAKTSEIWNLLRASVE</sequence>
<proteinExistence type="predicted"/>
<dbReference type="OrthoDB" id="194358at2759"/>
<feature type="repeat" description="ANK" evidence="1">
    <location>
        <begin position="648"/>
        <end position="671"/>
    </location>
</feature>
<evidence type="ECO:0000313" key="3">
    <source>
        <dbReference type="EMBL" id="TNJ26183.1"/>
    </source>
</evidence>
<gene>
    <name evidence="3" type="ORF">GMRT_13635</name>
</gene>